<dbReference type="InterPro" id="IPR014756">
    <property type="entry name" value="Ig_E-set"/>
</dbReference>
<evidence type="ECO:0000259" key="4">
    <source>
        <dbReference type="Pfam" id="PF09100"/>
    </source>
</evidence>
<dbReference type="InterPro" id="IPR015183">
    <property type="entry name" value="QH-AmDH_asu_dom_III"/>
</dbReference>
<dbReference type="SUPFAM" id="SSF81296">
    <property type="entry name" value="E set domains"/>
    <property type="match status" value="2"/>
</dbReference>
<dbReference type="InterPro" id="IPR015182">
    <property type="entry name" value="QH-AmDH_asu_heme-bd_dom"/>
</dbReference>
<dbReference type="Proteomes" id="UP000002171">
    <property type="component" value="Unassembled WGS sequence"/>
</dbReference>
<sequence>MKRVIRFGGAVAFLGLASTASAIDGPQIIKENCLLCHSETGNAEAPFSRISQQRKTPEGWQTTINRMKSQRGLSLKPEHERVLIKYLADHQGLAPAETADLRYVLERQPNVVEQNVPEHVAGTCTGCHSSARSGLQRRTTDEWQKLIHFHMGQVPTIEYLAGHRDRPWFQIALNETAVKMGEGYPLQTQAWSDWKAKPKAALNGQWAVSGFVPDKGEFTAVMSVMPNQKDNYITLINGHYADGSKLTGSGSATVFTGYEWRGAIVIDGRKMRQVFAASEDGKQMAGRMYLKNDEVMGGRVLAEKADKAATLVSVTPSSIKQGASQTLIIAGANLSNKVSLGNGVKVEKVISQSADRLVVQVKADAKAAIGQRTLSVGKQTLENAVAVYDQVARVEITPTESIARIGGNGGPIPKRKSTYRAVGYAAGADGKPGTEDDLSLGYLPATWSLKAFDEVAEHDNDLKYAGSIDAKGIFTPGDAGLNPERKMSTNNVGNLAVVGTVKDGANSVSGEAHLLVTVQDFVKELIQ</sequence>
<dbReference type="OrthoDB" id="5345472at2"/>
<feature type="domain" description="Quinohemoprotein amine dehydrogenase alpha subunit" evidence="3">
    <location>
        <begin position="309"/>
        <end position="389"/>
    </location>
</feature>
<evidence type="ECO:0000256" key="1">
    <source>
        <dbReference type="SAM" id="SignalP"/>
    </source>
</evidence>
<feature type="domain" description="Quinohemoprotein amine dehydrogenase alpha subunit" evidence="4">
    <location>
        <begin position="394"/>
        <end position="523"/>
    </location>
</feature>
<dbReference type="Pfam" id="PF09098">
    <property type="entry name" value="Dehyd-heme_bind"/>
    <property type="match status" value="1"/>
</dbReference>
<dbReference type="Pfam" id="PF09099">
    <property type="entry name" value="Qn_am_d_aIII"/>
    <property type="match status" value="1"/>
</dbReference>
<keyword evidence="7" id="KW-1185">Reference proteome</keyword>
<dbReference type="InterPro" id="IPR023887">
    <property type="entry name" value="QH-AmDH_asu"/>
</dbReference>
<dbReference type="GO" id="GO:0020037">
    <property type="term" value="F:heme binding"/>
    <property type="evidence" value="ECO:0007669"/>
    <property type="project" value="InterPro"/>
</dbReference>
<dbReference type="InterPro" id="IPR013783">
    <property type="entry name" value="Ig-like_fold"/>
</dbReference>
<organism evidence="6 7">
    <name type="scientific">Neptuniibacter caesariensis</name>
    <dbReference type="NCBI Taxonomy" id="207954"/>
    <lineage>
        <taxon>Bacteria</taxon>
        <taxon>Pseudomonadati</taxon>
        <taxon>Pseudomonadota</taxon>
        <taxon>Gammaproteobacteria</taxon>
        <taxon>Oceanospirillales</taxon>
        <taxon>Oceanospirillaceae</taxon>
        <taxon>Neptuniibacter</taxon>
    </lineage>
</organism>
<evidence type="ECO:0000259" key="3">
    <source>
        <dbReference type="Pfam" id="PF09099"/>
    </source>
</evidence>
<proteinExistence type="predicted"/>
<reference evidence="6 7" key="1">
    <citation type="submission" date="2006-02" db="EMBL/GenBank/DDBJ databases">
        <authorList>
            <person name="Pinhassi J."/>
            <person name="Pedros-Alio C."/>
            <person name="Ferriera S."/>
            <person name="Johnson J."/>
            <person name="Kravitz S."/>
            <person name="Halpern A."/>
            <person name="Remington K."/>
            <person name="Beeson K."/>
            <person name="Tran B."/>
            <person name="Rogers Y.-H."/>
            <person name="Friedman R."/>
            <person name="Venter J.C."/>
        </authorList>
    </citation>
    <scope>NUCLEOTIDE SEQUENCE [LARGE SCALE GENOMIC DNA]</scope>
    <source>
        <strain evidence="6 7">MED92</strain>
    </source>
</reference>
<dbReference type="InterPro" id="IPR015184">
    <property type="entry name" value="QH-AmDH_asu_dom_IV"/>
</dbReference>
<accession>A0A7U8GRA1</accession>
<dbReference type="NCBIfam" id="TIGR03908">
    <property type="entry name" value="QH_alpha"/>
    <property type="match status" value="1"/>
</dbReference>
<protein>
    <submittedName>
        <fullName evidence="6">Quinohemoprotein amine dehydrogenase, 60 kDa subunit</fullName>
    </submittedName>
</protein>
<dbReference type="InterPro" id="IPR036909">
    <property type="entry name" value="Cyt_c-like_dom_sf"/>
</dbReference>
<dbReference type="InterPro" id="IPR036718">
    <property type="entry name" value="H-AmDH_asu_dom2_sf"/>
</dbReference>
<feature type="domain" description="Quinohemoprotein amine dehydrogenase alpha subunit haem binding" evidence="2">
    <location>
        <begin position="25"/>
        <end position="191"/>
    </location>
</feature>
<dbReference type="InterPro" id="IPR009111">
    <property type="entry name" value="QH-AmDH_asu_dom2"/>
</dbReference>
<dbReference type="AlphaFoldDB" id="A0A7U8GRA1"/>
<dbReference type="SUPFAM" id="SSF69298">
    <property type="entry name" value="Quinohemoprotein amine dehydrogenase A chain, domain 3"/>
    <property type="match status" value="1"/>
</dbReference>
<evidence type="ECO:0000313" key="7">
    <source>
        <dbReference type="Proteomes" id="UP000002171"/>
    </source>
</evidence>
<comment type="caution">
    <text evidence="6">The sequence shown here is derived from an EMBL/GenBank/DDBJ whole genome shotgun (WGS) entry which is preliminary data.</text>
</comment>
<gene>
    <name evidence="6" type="ORF">MED92_14023</name>
</gene>
<dbReference type="Gene3D" id="1.10.760.10">
    <property type="entry name" value="Cytochrome c-like domain"/>
    <property type="match status" value="1"/>
</dbReference>
<evidence type="ECO:0000259" key="5">
    <source>
        <dbReference type="Pfam" id="PF14930"/>
    </source>
</evidence>
<dbReference type="GO" id="GO:0009055">
    <property type="term" value="F:electron transfer activity"/>
    <property type="evidence" value="ECO:0007669"/>
    <property type="project" value="InterPro"/>
</dbReference>
<name>A0A7U8GRA1_NEPCE</name>
<dbReference type="EMBL" id="AAOW01000026">
    <property type="protein sequence ID" value="EAR59992.1"/>
    <property type="molecule type" value="Genomic_DNA"/>
</dbReference>
<evidence type="ECO:0000313" key="6">
    <source>
        <dbReference type="EMBL" id="EAR59992.1"/>
    </source>
</evidence>
<dbReference type="Pfam" id="PF09100">
    <property type="entry name" value="Qn_am_d_aIV"/>
    <property type="match status" value="1"/>
</dbReference>
<dbReference type="Gene3D" id="2.60.40.10">
    <property type="entry name" value="Immunoglobulins"/>
    <property type="match status" value="2"/>
</dbReference>
<feature type="domain" description="Quinohemoprotein amine dehydrogenase alpha subunit" evidence="5">
    <location>
        <begin position="200"/>
        <end position="304"/>
    </location>
</feature>
<keyword evidence="1" id="KW-0732">Signal</keyword>
<feature type="chain" id="PRO_5031295821" evidence="1">
    <location>
        <begin position="23"/>
        <end position="527"/>
    </location>
</feature>
<dbReference type="Pfam" id="PF14930">
    <property type="entry name" value="Qn_am_d_aII"/>
    <property type="match status" value="1"/>
</dbReference>
<evidence type="ECO:0000259" key="2">
    <source>
        <dbReference type="Pfam" id="PF09098"/>
    </source>
</evidence>
<feature type="signal peptide" evidence="1">
    <location>
        <begin position="1"/>
        <end position="22"/>
    </location>
</feature>
<dbReference type="SUPFAM" id="SSF46626">
    <property type="entry name" value="Cytochrome c"/>
    <property type="match status" value="2"/>
</dbReference>
<dbReference type="Gene3D" id="2.40.128.120">
    <property type="entry name" value="Quinohemoprotein amine dehydrogenase alpha subunit, domain 2"/>
    <property type="match status" value="1"/>
</dbReference>